<protein>
    <recommendedName>
        <fullName evidence="4">CHCH domain-containing protein</fullName>
    </recommendedName>
</protein>
<dbReference type="GO" id="GO:0007005">
    <property type="term" value="P:mitochondrion organization"/>
    <property type="evidence" value="ECO:0007669"/>
    <property type="project" value="InterPro"/>
</dbReference>
<evidence type="ECO:0000313" key="3">
    <source>
        <dbReference type="Proteomes" id="UP001234989"/>
    </source>
</evidence>
<keyword evidence="3" id="KW-1185">Reference proteome</keyword>
<dbReference type="GO" id="GO:0005634">
    <property type="term" value="C:nucleus"/>
    <property type="evidence" value="ECO:0007669"/>
    <property type="project" value="TreeGrafter"/>
</dbReference>
<dbReference type="InterPro" id="IPR055304">
    <property type="entry name" value="CHCHD2/10-like"/>
</dbReference>
<accession>A0AAF0QWE2</accession>
<dbReference type="GO" id="GO:0005739">
    <property type="term" value="C:mitochondrion"/>
    <property type="evidence" value="ECO:0007669"/>
    <property type="project" value="TreeGrafter"/>
</dbReference>
<reference evidence="2" key="1">
    <citation type="submission" date="2023-08" db="EMBL/GenBank/DDBJ databases">
        <title>A de novo genome assembly of Solanum verrucosum Schlechtendal, a Mexican diploid species geographically isolated from the other diploid A-genome species in potato relatives.</title>
        <authorList>
            <person name="Hosaka K."/>
        </authorList>
    </citation>
    <scope>NUCLEOTIDE SEQUENCE</scope>
    <source>
        <tissue evidence="2">Young leaves</tissue>
    </source>
</reference>
<feature type="compositionally biased region" description="Low complexity" evidence="1">
    <location>
        <begin position="29"/>
        <end position="38"/>
    </location>
</feature>
<evidence type="ECO:0000256" key="1">
    <source>
        <dbReference type="SAM" id="MobiDB-lite"/>
    </source>
</evidence>
<dbReference type="PANTHER" id="PTHR13523">
    <property type="entry name" value="COILED-COIL-HELIX-COILED-COIL-HELIX DOMAIN CONTAINING 2/NUR77"/>
    <property type="match status" value="1"/>
</dbReference>
<dbReference type="EMBL" id="CP133615">
    <property type="protein sequence ID" value="WMV27169.1"/>
    <property type="molecule type" value="Genomic_DNA"/>
</dbReference>
<sequence>MGRRSGGGGGFKFSSSSGGAAPAPPPAPVQSQSQPAAGGQLVPHLPMVRMVFGSGNAVGHRVTDAVLGPRVFKHEVQVADPAPSAASCAASMTAFQACFNVNGGDLSKCQFYMNMVCECRRSSTILA</sequence>
<dbReference type="AlphaFoldDB" id="A0AAF0QWE2"/>
<gene>
    <name evidence="2" type="ORF">MTR67_020554</name>
</gene>
<organism evidence="2 3">
    <name type="scientific">Solanum verrucosum</name>
    <dbReference type="NCBI Taxonomy" id="315347"/>
    <lineage>
        <taxon>Eukaryota</taxon>
        <taxon>Viridiplantae</taxon>
        <taxon>Streptophyta</taxon>
        <taxon>Embryophyta</taxon>
        <taxon>Tracheophyta</taxon>
        <taxon>Spermatophyta</taxon>
        <taxon>Magnoliopsida</taxon>
        <taxon>eudicotyledons</taxon>
        <taxon>Gunneridae</taxon>
        <taxon>Pentapetalae</taxon>
        <taxon>asterids</taxon>
        <taxon>lamiids</taxon>
        <taxon>Solanales</taxon>
        <taxon>Solanaceae</taxon>
        <taxon>Solanoideae</taxon>
        <taxon>Solaneae</taxon>
        <taxon>Solanum</taxon>
    </lineage>
</organism>
<evidence type="ECO:0000313" key="2">
    <source>
        <dbReference type="EMBL" id="WMV27169.1"/>
    </source>
</evidence>
<feature type="compositionally biased region" description="Gly residues" evidence="1">
    <location>
        <begin position="1"/>
        <end position="11"/>
    </location>
</feature>
<name>A0AAF0QWE2_SOLVR</name>
<feature type="compositionally biased region" description="Low complexity" evidence="1">
    <location>
        <begin position="12"/>
        <end position="21"/>
    </location>
</feature>
<proteinExistence type="predicted"/>
<feature type="region of interest" description="Disordered" evidence="1">
    <location>
        <begin position="1"/>
        <end position="40"/>
    </location>
</feature>
<dbReference type="Proteomes" id="UP001234989">
    <property type="component" value="Chromosome 4"/>
</dbReference>
<evidence type="ECO:0008006" key="4">
    <source>
        <dbReference type="Google" id="ProtNLM"/>
    </source>
</evidence>
<dbReference type="PANTHER" id="PTHR13523:SF19">
    <property type="entry name" value="CHCH DOMAIN-CONTAINING PROTEIN"/>
    <property type="match status" value="1"/>
</dbReference>